<evidence type="ECO:0000313" key="3">
    <source>
        <dbReference type="Proteomes" id="UP001338125"/>
    </source>
</evidence>
<feature type="compositionally biased region" description="Low complexity" evidence="1">
    <location>
        <begin position="177"/>
        <end position="192"/>
    </location>
</feature>
<comment type="caution">
    <text evidence="2">The sequence shown here is derived from an EMBL/GenBank/DDBJ whole genome shotgun (WGS) entry which is preliminary data.</text>
</comment>
<gene>
    <name evidence="2" type="ORF">PT974_09639</name>
</gene>
<reference evidence="2 3" key="1">
    <citation type="submission" date="2024-01" db="EMBL/GenBank/DDBJ databases">
        <title>Complete genome of Cladobotryum mycophilum ATHUM6906.</title>
        <authorList>
            <person name="Christinaki A.C."/>
            <person name="Myridakis A.I."/>
            <person name="Kouvelis V.N."/>
        </authorList>
    </citation>
    <scope>NUCLEOTIDE SEQUENCE [LARGE SCALE GENOMIC DNA]</scope>
    <source>
        <strain evidence="2 3">ATHUM6906</strain>
    </source>
</reference>
<accession>A0ABR0SGS9</accession>
<dbReference type="EMBL" id="JAVFKD010000014">
    <property type="protein sequence ID" value="KAK5991358.1"/>
    <property type="molecule type" value="Genomic_DNA"/>
</dbReference>
<dbReference type="Proteomes" id="UP001338125">
    <property type="component" value="Unassembled WGS sequence"/>
</dbReference>
<feature type="region of interest" description="Disordered" evidence="1">
    <location>
        <begin position="148"/>
        <end position="192"/>
    </location>
</feature>
<keyword evidence="3" id="KW-1185">Reference proteome</keyword>
<name>A0ABR0SGS9_9HYPO</name>
<organism evidence="2 3">
    <name type="scientific">Cladobotryum mycophilum</name>
    <dbReference type="NCBI Taxonomy" id="491253"/>
    <lineage>
        <taxon>Eukaryota</taxon>
        <taxon>Fungi</taxon>
        <taxon>Dikarya</taxon>
        <taxon>Ascomycota</taxon>
        <taxon>Pezizomycotina</taxon>
        <taxon>Sordariomycetes</taxon>
        <taxon>Hypocreomycetidae</taxon>
        <taxon>Hypocreales</taxon>
        <taxon>Hypocreaceae</taxon>
        <taxon>Cladobotryum</taxon>
    </lineage>
</organism>
<protein>
    <submittedName>
        <fullName evidence="2">Uncharacterized protein</fullName>
    </submittedName>
</protein>
<evidence type="ECO:0000256" key="1">
    <source>
        <dbReference type="SAM" id="MobiDB-lite"/>
    </source>
</evidence>
<evidence type="ECO:0000313" key="2">
    <source>
        <dbReference type="EMBL" id="KAK5991358.1"/>
    </source>
</evidence>
<proteinExistence type="predicted"/>
<sequence>MEAVAISEEDSRAPEIGSGTQRDPLITWLITPPQDHSRRRANEMIARELGFLGYVHVWIRHCDHCTTRIRDDYGDPRIISCDRHVTVYAGYQPGLATKQGHIYCHVSKQGIGRIMKETERTDSGKSVELHPFPGYRQRNIRWPVIKVPGSSPRPIPKPSPIHITRRRDTRRGSMCGSPLRFSESSSSFMASR</sequence>